<dbReference type="AlphaFoldDB" id="A0A158C736"/>
<sequence length="57" mass="6326">MAIRRDSTEAFRASVVGRRKDGGEVRGLEQVLLQLRVGRIACFSCGHSFDQDVVFVS</sequence>
<keyword evidence="2" id="KW-1185">Reference proteome</keyword>
<dbReference type="RefSeq" id="WP_167354154.1">
    <property type="nucleotide sequence ID" value="NZ_FCNX02000009.1"/>
</dbReference>
<comment type="caution">
    <text evidence="1">The sequence shown here is derived from an EMBL/GenBank/DDBJ whole genome shotgun (WGS) entry which is preliminary data.</text>
</comment>
<dbReference type="EMBL" id="FCNX02000009">
    <property type="protein sequence ID" value="SAK77736.1"/>
    <property type="molecule type" value="Genomic_DNA"/>
</dbReference>
<evidence type="ECO:0000313" key="2">
    <source>
        <dbReference type="Proteomes" id="UP000054903"/>
    </source>
</evidence>
<organism evidence="1 2">
    <name type="scientific">Caballeronia fortuita</name>
    <dbReference type="NCBI Taxonomy" id="1777138"/>
    <lineage>
        <taxon>Bacteria</taxon>
        <taxon>Pseudomonadati</taxon>
        <taxon>Pseudomonadota</taxon>
        <taxon>Betaproteobacteria</taxon>
        <taxon>Burkholderiales</taxon>
        <taxon>Burkholderiaceae</taxon>
        <taxon>Caballeronia</taxon>
    </lineage>
</organism>
<name>A0A158C736_9BURK</name>
<accession>A0A158C736</accession>
<proteinExistence type="predicted"/>
<gene>
    <name evidence="1" type="ORF">AWB77_03681</name>
</gene>
<protein>
    <submittedName>
        <fullName evidence="1">Uncharacterized protein</fullName>
    </submittedName>
</protein>
<dbReference type="Proteomes" id="UP000054903">
    <property type="component" value="Unassembled WGS sequence"/>
</dbReference>
<reference evidence="1" key="1">
    <citation type="submission" date="2016-01" db="EMBL/GenBank/DDBJ databases">
        <authorList>
            <person name="Peeters C."/>
        </authorList>
    </citation>
    <scope>NUCLEOTIDE SEQUENCE</scope>
    <source>
        <strain evidence="1">LMG 29320</strain>
    </source>
</reference>
<evidence type="ECO:0000313" key="1">
    <source>
        <dbReference type="EMBL" id="SAK77736.1"/>
    </source>
</evidence>